<proteinExistence type="predicted"/>
<protein>
    <submittedName>
        <fullName evidence="1">Uncharacterized protein</fullName>
    </submittedName>
</protein>
<dbReference type="GeneID" id="81627255"/>
<sequence>MDAQKQACNISSLINPAAGYRHPKAATHPVTSFEAGELPSQRDRSEEWPGLQYKLCSWRSAR</sequence>
<organism evidence="1 2">
    <name type="scientific">Penicillium diatomitis</name>
    <dbReference type="NCBI Taxonomy" id="2819901"/>
    <lineage>
        <taxon>Eukaryota</taxon>
        <taxon>Fungi</taxon>
        <taxon>Dikarya</taxon>
        <taxon>Ascomycota</taxon>
        <taxon>Pezizomycotina</taxon>
        <taxon>Eurotiomycetes</taxon>
        <taxon>Eurotiomycetidae</taxon>
        <taxon>Eurotiales</taxon>
        <taxon>Aspergillaceae</taxon>
        <taxon>Penicillium</taxon>
    </lineage>
</organism>
<dbReference type="EMBL" id="JAPWDQ010000010">
    <property type="protein sequence ID" value="KAJ5477261.1"/>
    <property type="molecule type" value="Genomic_DNA"/>
</dbReference>
<comment type="caution">
    <text evidence="1">The sequence shown here is derived from an EMBL/GenBank/DDBJ whole genome shotgun (WGS) entry which is preliminary data.</text>
</comment>
<dbReference type="AlphaFoldDB" id="A0A9X0BPA4"/>
<dbReference type="RefSeq" id="XP_056787805.1">
    <property type="nucleotide sequence ID" value="XM_056937006.1"/>
</dbReference>
<name>A0A9X0BPA4_9EURO</name>
<gene>
    <name evidence="1" type="ORF">N7539_007405</name>
</gene>
<reference evidence="1" key="2">
    <citation type="journal article" date="2023" name="IMA Fungus">
        <title>Comparative genomic study of the Penicillium genus elucidates a diverse pangenome and 15 lateral gene transfer events.</title>
        <authorList>
            <person name="Petersen C."/>
            <person name="Sorensen T."/>
            <person name="Nielsen M.R."/>
            <person name="Sondergaard T.E."/>
            <person name="Sorensen J.L."/>
            <person name="Fitzpatrick D.A."/>
            <person name="Frisvad J.C."/>
            <person name="Nielsen K.L."/>
        </authorList>
    </citation>
    <scope>NUCLEOTIDE SEQUENCE</scope>
    <source>
        <strain evidence="1">IBT 30728</strain>
    </source>
</reference>
<evidence type="ECO:0000313" key="1">
    <source>
        <dbReference type="EMBL" id="KAJ5477261.1"/>
    </source>
</evidence>
<keyword evidence="2" id="KW-1185">Reference proteome</keyword>
<reference evidence="1" key="1">
    <citation type="submission" date="2022-12" db="EMBL/GenBank/DDBJ databases">
        <authorList>
            <person name="Petersen C."/>
        </authorList>
    </citation>
    <scope>NUCLEOTIDE SEQUENCE</scope>
    <source>
        <strain evidence="1">IBT 30728</strain>
    </source>
</reference>
<dbReference type="Proteomes" id="UP001148312">
    <property type="component" value="Unassembled WGS sequence"/>
</dbReference>
<accession>A0A9X0BPA4</accession>
<evidence type="ECO:0000313" key="2">
    <source>
        <dbReference type="Proteomes" id="UP001148312"/>
    </source>
</evidence>